<name>A0A6G1SJ27_9ACAR</name>
<keyword evidence="6" id="KW-0539">Nucleus</keyword>
<dbReference type="AlphaFoldDB" id="A0A6G1SJ27"/>
<organism evidence="9">
    <name type="scientific">Aceria tosichella</name>
    <name type="common">wheat curl mite</name>
    <dbReference type="NCBI Taxonomy" id="561515"/>
    <lineage>
        <taxon>Eukaryota</taxon>
        <taxon>Metazoa</taxon>
        <taxon>Ecdysozoa</taxon>
        <taxon>Arthropoda</taxon>
        <taxon>Chelicerata</taxon>
        <taxon>Arachnida</taxon>
        <taxon>Acari</taxon>
        <taxon>Acariformes</taxon>
        <taxon>Trombidiformes</taxon>
        <taxon>Prostigmata</taxon>
        <taxon>Eupodina</taxon>
        <taxon>Eriophyoidea</taxon>
        <taxon>Eriophyidae</taxon>
        <taxon>Eriophyinae</taxon>
        <taxon>Aceriini</taxon>
        <taxon>Aceria</taxon>
    </lineage>
</organism>
<keyword evidence="5" id="KW-0804">Transcription</keyword>
<evidence type="ECO:0000256" key="1">
    <source>
        <dbReference type="ARBA" id="ARBA00004123"/>
    </source>
</evidence>
<reference evidence="9" key="1">
    <citation type="submission" date="2018-10" db="EMBL/GenBank/DDBJ databases">
        <title>Transcriptome assembly of Aceria tosichella (Wheat curl mite) Type 2.</title>
        <authorList>
            <person name="Scully E.D."/>
            <person name="Geib S.M."/>
            <person name="Palmer N.A."/>
            <person name="Gupta A.K."/>
            <person name="Sarath G."/>
            <person name="Tatineni S."/>
        </authorList>
    </citation>
    <scope>NUCLEOTIDE SEQUENCE</scope>
    <source>
        <strain evidence="9">LincolnNE</strain>
    </source>
</reference>
<comment type="function">
    <text evidence="7">Component of the Mediator complex, a coactivator involved in the regulated transcription of nearly all RNA polymerase II-dependent genes. Mediator functions as a bridge to convey information from gene-specific regulatory proteins to the basal RNA polymerase II transcription machinery. Mediator is recruited to promoters by direct interactions with regulatory proteins and serves as a scaffold for the assembly of a functional preinitiation complex with RNA polymerase II and the general transcription factors.</text>
</comment>
<dbReference type="PANTHER" id="PTHR12434:SF6">
    <property type="entry name" value="MEDIATOR OF RNA POLYMERASE II TRANSCRIPTION SUBUNIT 22"/>
    <property type="match status" value="1"/>
</dbReference>
<dbReference type="GO" id="GO:0006357">
    <property type="term" value="P:regulation of transcription by RNA polymerase II"/>
    <property type="evidence" value="ECO:0007669"/>
    <property type="project" value="InterPro"/>
</dbReference>
<evidence type="ECO:0000256" key="6">
    <source>
        <dbReference type="ARBA" id="ARBA00023242"/>
    </source>
</evidence>
<comment type="subcellular location">
    <subcellularLocation>
        <location evidence="1">Nucleus</location>
    </subcellularLocation>
</comment>
<dbReference type="Pfam" id="PF06179">
    <property type="entry name" value="Med22"/>
    <property type="match status" value="1"/>
</dbReference>
<proteinExistence type="inferred from homology"/>
<protein>
    <recommendedName>
        <fullName evidence="3">Mediator of RNA polymerase II transcription subunit 22</fullName>
    </recommendedName>
    <alternativeName>
        <fullName evidence="8">Mediator complex subunit 22</fullName>
    </alternativeName>
</protein>
<dbReference type="GO" id="GO:0003712">
    <property type="term" value="F:transcription coregulator activity"/>
    <property type="evidence" value="ECO:0007669"/>
    <property type="project" value="InterPro"/>
</dbReference>
<evidence type="ECO:0000256" key="2">
    <source>
        <dbReference type="ARBA" id="ARBA00005942"/>
    </source>
</evidence>
<dbReference type="InterPro" id="IPR009332">
    <property type="entry name" value="Med22"/>
</dbReference>
<evidence type="ECO:0000256" key="7">
    <source>
        <dbReference type="ARBA" id="ARBA00025687"/>
    </source>
</evidence>
<keyword evidence="4" id="KW-0805">Transcription regulation</keyword>
<evidence type="ECO:0000256" key="5">
    <source>
        <dbReference type="ARBA" id="ARBA00023163"/>
    </source>
</evidence>
<dbReference type="EMBL" id="GGYP01005714">
    <property type="protein sequence ID" value="MDE50485.1"/>
    <property type="molecule type" value="Transcribed_RNA"/>
</dbReference>
<comment type="similarity">
    <text evidence="2">Belongs to the Mediator complex subunit 22 family.</text>
</comment>
<evidence type="ECO:0000313" key="9">
    <source>
        <dbReference type="EMBL" id="MDE50485.1"/>
    </source>
</evidence>
<dbReference type="PANTHER" id="PTHR12434">
    <property type="entry name" value="MEDIATOR OF RNA POLYMERASE II TRANSCRIPTION SUBUNIT 22"/>
    <property type="match status" value="1"/>
</dbReference>
<evidence type="ECO:0000256" key="3">
    <source>
        <dbReference type="ARBA" id="ARBA00019695"/>
    </source>
</evidence>
<evidence type="ECO:0000256" key="8">
    <source>
        <dbReference type="ARBA" id="ARBA00031962"/>
    </source>
</evidence>
<dbReference type="GO" id="GO:0016592">
    <property type="term" value="C:mediator complex"/>
    <property type="evidence" value="ECO:0007669"/>
    <property type="project" value="InterPro"/>
</dbReference>
<accession>A0A6G1SJ27</accession>
<evidence type="ECO:0000256" key="4">
    <source>
        <dbReference type="ARBA" id="ARBA00023015"/>
    </source>
</evidence>
<gene>
    <name evidence="9" type="primary">med22</name>
    <name evidence="9" type="ORF">g.375</name>
</gene>
<sequence length="107" mass="12352">MATHDLTLKNYQKQLKDNLKSIYDIYTELLKTKTEHVSFEVQVKAAEIVRSYQSLMQLVSEIRTFLIINDLVGGSKAPASNENSDEKLVKLRDEMSMFLYELEIPLP</sequence>